<comment type="caution">
    <text evidence="2">The sequence shown here is derived from an EMBL/GenBank/DDBJ whole genome shotgun (WGS) entry which is preliminary data.</text>
</comment>
<dbReference type="Proteomes" id="UP000722125">
    <property type="component" value="Unassembled WGS sequence"/>
</dbReference>
<protein>
    <submittedName>
        <fullName evidence="2">HNH endonuclease</fullName>
    </submittedName>
</protein>
<sequence>MSERRPDVPMPVQRAVRVEAGHRCAIPTCRQTSGLEIHHIRDWADSRDHSFENLILLCAVCHSRATKGEIDRLAMQAYKANLGLVTGRYGDLERRVLERFTKDPLLTEIVIDRANELSLQYLVDDGIIEDLGSSDGAYMFALPDATPELGDEPSGFEYGPWRWGLTEAGREFVARYRRAEAID</sequence>
<dbReference type="SMART" id="SM00507">
    <property type="entry name" value="HNHc"/>
    <property type="match status" value="1"/>
</dbReference>
<feature type="domain" description="HNH nuclease" evidence="1">
    <location>
        <begin position="12"/>
        <end position="63"/>
    </location>
</feature>
<organism evidence="2 3">
    <name type="scientific">Cellulomonas fulva</name>
    <dbReference type="NCBI Taxonomy" id="2835530"/>
    <lineage>
        <taxon>Bacteria</taxon>
        <taxon>Bacillati</taxon>
        <taxon>Actinomycetota</taxon>
        <taxon>Actinomycetes</taxon>
        <taxon>Micrococcales</taxon>
        <taxon>Cellulomonadaceae</taxon>
        <taxon>Cellulomonas</taxon>
    </lineage>
</organism>
<keyword evidence="2" id="KW-0378">Hydrolase</keyword>
<dbReference type="Gene3D" id="1.10.30.50">
    <property type="match status" value="1"/>
</dbReference>
<reference evidence="2 3" key="1">
    <citation type="submission" date="2021-05" db="EMBL/GenBank/DDBJ databases">
        <title>Description of Cellulomonas sp. DKR-3 sp. nov.</title>
        <authorList>
            <person name="Dahal R.H."/>
            <person name="Chaudhary D.K."/>
        </authorList>
    </citation>
    <scope>NUCLEOTIDE SEQUENCE [LARGE SCALE GENOMIC DNA]</scope>
    <source>
        <strain evidence="2 3">DKR-3</strain>
    </source>
</reference>
<accession>A0ABS5TXN1</accession>
<dbReference type="InterPro" id="IPR002711">
    <property type="entry name" value="HNH"/>
</dbReference>
<evidence type="ECO:0000313" key="2">
    <source>
        <dbReference type="EMBL" id="MBT0993914.1"/>
    </source>
</evidence>
<proteinExistence type="predicted"/>
<dbReference type="EMBL" id="JAHBOH010000001">
    <property type="protein sequence ID" value="MBT0993914.1"/>
    <property type="molecule type" value="Genomic_DNA"/>
</dbReference>
<dbReference type="Pfam" id="PF01844">
    <property type="entry name" value="HNH"/>
    <property type="match status" value="1"/>
</dbReference>
<name>A0ABS5TXN1_9CELL</name>
<dbReference type="CDD" id="cd00085">
    <property type="entry name" value="HNHc"/>
    <property type="match status" value="1"/>
</dbReference>
<evidence type="ECO:0000259" key="1">
    <source>
        <dbReference type="SMART" id="SM00507"/>
    </source>
</evidence>
<gene>
    <name evidence="2" type="ORF">KIN34_06390</name>
</gene>
<dbReference type="InterPro" id="IPR003615">
    <property type="entry name" value="HNH_nuc"/>
</dbReference>
<keyword evidence="2" id="KW-0540">Nuclease</keyword>
<dbReference type="GO" id="GO:0004519">
    <property type="term" value="F:endonuclease activity"/>
    <property type="evidence" value="ECO:0007669"/>
    <property type="project" value="UniProtKB-KW"/>
</dbReference>
<evidence type="ECO:0000313" key="3">
    <source>
        <dbReference type="Proteomes" id="UP000722125"/>
    </source>
</evidence>
<dbReference type="RefSeq" id="WP_214348257.1">
    <property type="nucleotide sequence ID" value="NZ_JAHBOH010000001.1"/>
</dbReference>
<keyword evidence="3" id="KW-1185">Reference proteome</keyword>
<keyword evidence="2" id="KW-0255">Endonuclease</keyword>